<accession>A0A139ICB8</accession>
<keyword evidence="3" id="KW-0349">Heme</keyword>
<comment type="cofactor">
    <cofactor evidence="1">
        <name>heme b</name>
        <dbReference type="ChEBI" id="CHEBI:60344"/>
    </cofactor>
</comment>
<keyword evidence="2" id="KW-0575">Peroxidase</keyword>
<evidence type="ECO:0000259" key="9">
    <source>
        <dbReference type="PROSITE" id="PS51405"/>
    </source>
</evidence>
<name>A0A139ICB8_9PEZI</name>
<comment type="similarity">
    <text evidence="7">Belongs to the chloroperoxidase family.</text>
</comment>
<evidence type="ECO:0000256" key="6">
    <source>
        <dbReference type="ARBA" id="ARBA00023004"/>
    </source>
</evidence>
<keyword evidence="5" id="KW-0560">Oxidoreductase</keyword>
<dbReference type="GO" id="GO:0004601">
    <property type="term" value="F:peroxidase activity"/>
    <property type="evidence" value="ECO:0007669"/>
    <property type="project" value="UniProtKB-KW"/>
</dbReference>
<evidence type="ECO:0000313" key="11">
    <source>
        <dbReference type="Proteomes" id="UP000073492"/>
    </source>
</evidence>
<evidence type="ECO:0000256" key="3">
    <source>
        <dbReference type="ARBA" id="ARBA00022617"/>
    </source>
</evidence>
<gene>
    <name evidence="10" type="ORF">AC579_812</name>
</gene>
<reference evidence="10 11" key="1">
    <citation type="submission" date="2015-07" db="EMBL/GenBank/DDBJ databases">
        <title>Comparative genomics of the Sigatoka disease complex on banana suggests a link between parallel evolutionary changes in Pseudocercospora fijiensis and Pseudocercospora eumusae and increased virulence on the banana host.</title>
        <authorList>
            <person name="Chang T.-C."/>
            <person name="Salvucci A."/>
            <person name="Crous P.W."/>
            <person name="Stergiopoulos I."/>
        </authorList>
    </citation>
    <scope>NUCLEOTIDE SEQUENCE [LARGE SCALE GENOMIC DNA]</scope>
    <source>
        <strain evidence="10 11">CBS 116634</strain>
    </source>
</reference>
<keyword evidence="11" id="KW-1185">Reference proteome</keyword>
<evidence type="ECO:0000256" key="8">
    <source>
        <dbReference type="SAM" id="SignalP"/>
    </source>
</evidence>
<dbReference type="STRING" id="113226.A0A139ICB8"/>
<dbReference type="AlphaFoldDB" id="A0A139ICB8"/>
<evidence type="ECO:0000256" key="1">
    <source>
        <dbReference type="ARBA" id="ARBA00001970"/>
    </source>
</evidence>
<dbReference type="InterPro" id="IPR036851">
    <property type="entry name" value="Chloroperoxidase-like_sf"/>
</dbReference>
<evidence type="ECO:0000256" key="4">
    <source>
        <dbReference type="ARBA" id="ARBA00022723"/>
    </source>
</evidence>
<organism evidence="10 11">
    <name type="scientific">Pseudocercospora musae</name>
    <dbReference type="NCBI Taxonomy" id="113226"/>
    <lineage>
        <taxon>Eukaryota</taxon>
        <taxon>Fungi</taxon>
        <taxon>Dikarya</taxon>
        <taxon>Ascomycota</taxon>
        <taxon>Pezizomycotina</taxon>
        <taxon>Dothideomycetes</taxon>
        <taxon>Dothideomycetidae</taxon>
        <taxon>Mycosphaerellales</taxon>
        <taxon>Mycosphaerellaceae</taxon>
        <taxon>Pseudocercospora</taxon>
    </lineage>
</organism>
<evidence type="ECO:0000256" key="7">
    <source>
        <dbReference type="ARBA" id="ARBA00025795"/>
    </source>
</evidence>
<dbReference type="SUPFAM" id="SSF47571">
    <property type="entry name" value="Cloroperoxidase"/>
    <property type="match status" value="1"/>
</dbReference>
<dbReference type="Pfam" id="PF01328">
    <property type="entry name" value="Peroxidase_2"/>
    <property type="match status" value="1"/>
</dbReference>
<dbReference type="PROSITE" id="PS51405">
    <property type="entry name" value="HEME_HALOPEROXIDASE"/>
    <property type="match status" value="1"/>
</dbReference>
<feature type="chain" id="PRO_5007297319" description="Heme haloperoxidase family profile domain-containing protein" evidence="8">
    <location>
        <begin position="19"/>
        <end position="473"/>
    </location>
</feature>
<evidence type="ECO:0000256" key="5">
    <source>
        <dbReference type="ARBA" id="ARBA00023002"/>
    </source>
</evidence>
<comment type="caution">
    <text evidence="10">The sequence shown here is derived from an EMBL/GenBank/DDBJ whole genome shotgun (WGS) entry which is preliminary data.</text>
</comment>
<dbReference type="Gene3D" id="1.10.489.10">
    <property type="entry name" value="Chloroperoxidase-like"/>
    <property type="match status" value="1"/>
</dbReference>
<sequence length="473" mass="50283">MKPIALLTCAFFTAAVHAFPFVLDHLPADVQKRDYAQAGCSSSALCNRYIAVSDAQAGIPAADNAATRVSKSRDNCGFLHKAQCTTFDAASQSVSTTGQYAYQSPGPNDIRGPCPGLNAAANHGYLHRSGLSDIANTITGLGNLYGMSVDLAGFLAAYAIAFDGDVITQQWSIGGPLPASLLSGALGRPTGISYSHNNYEGDTSIGRCDAYINAGDAHSLSTTRFATAYASGTGSPTGNPRNMRYTLDTMSRLAAKNTIRSISTNPYYFAPLFSTTLVAPAAYNFVVNFMSNHSSASPAGYLDGAQFKTFFGVSGNYPNFVWNKGQERIPDNWYKRPVAVQYNAVDVFGDLIPEFAAYPATFRFGGNTNGVNTYTGVDVANLTGGAYNAQTLFQGNNFGCFFLQTEQQAIPLQLQGGVNDVATATALVLKYLTPLSAKLGCPALSKYDNSVFQKYTGRSYAPTANPNGYKANC</sequence>
<dbReference type="Proteomes" id="UP000073492">
    <property type="component" value="Unassembled WGS sequence"/>
</dbReference>
<dbReference type="GO" id="GO:0046872">
    <property type="term" value="F:metal ion binding"/>
    <property type="evidence" value="ECO:0007669"/>
    <property type="project" value="UniProtKB-KW"/>
</dbReference>
<proteinExistence type="inferred from homology"/>
<evidence type="ECO:0000256" key="2">
    <source>
        <dbReference type="ARBA" id="ARBA00022559"/>
    </source>
</evidence>
<protein>
    <recommendedName>
        <fullName evidence="9">Heme haloperoxidase family profile domain-containing protein</fullName>
    </recommendedName>
</protein>
<keyword evidence="4" id="KW-0479">Metal-binding</keyword>
<feature type="signal peptide" evidence="8">
    <location>
        <begin position="1"/>
        <end position="18"/>
    </location>
</feature>
<feature type="domain" description="Heme haloperoxidase family profile" evidence="9">
    <location>
        <begin position="98"/>
        <end position="349"/>
    </location>
</feature>
<keyword evidence="6" id="KW-0408">Iron</keyword>
<keyword evidence="8" id="KW-0732">Signal</keyword>
<dbReference type="EMBL" id="LFZO01000159">
    <property type="protein sequence ID" value="KXT12246.1"/>
    <property type="molecule type" value="Genomic_DNA"/>
</dbReference>
<evidence type="ECO:0000313" key="10">
    <source>
        <dbReference type="EMBL" id="KXT12246.1"/>
    </source>
</evidence>
<dbReference type="OrthoDB" id="3629830at2759"/>
<dbReference type="InterPro" id="IPR000028">
    <property type="entry name" value="Chloroperoxidase"/>
</dbReference>
<dbReference type="PANTHER" id="PTHR33577">
    <property type="entry name" value="STERIGMATOCYSTIN BIOSYNTHESIS PEROXIDASE STCC-RELATED"/>
    <property type="match status" value="1"/>
</dbReference>
<dbReference type="PANTHER" id="PTHR33577:SF1">
    <property type="entry name" value="HEME HALOPEROXIDASE FAMILY PROFILE DOMAIN-CONTAINING PROTEIN"/>
    <property type="match status" value="1"/>
</dbReference>